<dbReference type="RefSeq" id="XP_002675398.1">
    <property type="nucleotide sequence ID" value="XM_002675352.1"/>
</dbReference>
<dbReference type="GeneID" id="8852833"/>
<dbReference type="KEGG" id="ngr:NAEGRDRAFT_69328"/>
<evidence type="ECO:0000313" key="3">
    <source>
        <dbReference type="Proteomes" id="UP000006671"/>
    </source>
</evidence>
<reference evidence="2 3" key="1">
    <citation type="journal article" date="2010" name="Cell">
        <title>The genome of Naegleria gruberi illuminates early eukaryotic versatility.</title>
        <authorList>
            <person name="Fritz-Laylin L.K."/>
            <person name="Prochnik S.E."/>
            <person name="Ginger M.L."/>
            <person name="Dacks J.B."/>
            <person name="Carpenter M.L."/>
            <person name="Field M.C."/>
            <person name="Kuo A."/>
            <person name="Paredez A."/>
            <person name="Chapman J."/>
            <person name="Pham J."/>
            <person name="Shu S."/>
            <person name="Neupane R."/>
            <person name="Cipriano M."/>
            <person name="Mancuso J."/>
            <person name="Tu H."/>
            <person name="Salamov A."/>
            <person name="Lindquist E."/>
            <person name="Shapiro H."/>
            <person name="Lucas S."/>
            <person name="Grigoriev I.V."/>
            <person name="Cande W.Z."/>
            <person name="Fulton C."/>
            <person name="Rokhsar D.S."/>
            <person name="Dawson S.C."/>
        </authorList>
    </citation>
    <scope>NUCLEOTIDE SEQUENCE [LARGE SCALE GENOMIC DNA]</scope>
    <source>
        <strain evidence="2 3">NEG-M</strain>
    </source>
</reference>
<dbReference type="AlphaFoldDB" id="D2VKA8"/>
<feature type="compositionally biased region" description="Low complexity" evidence="1">
    <location>
        <begin position="68"/>
        <end position="81"/>
    </location>
</feature>
<feature type="region of interest" description="Disordered" evidence="1">
    <location>
        <begin position="67"/>
        <end position="94"/>
    </location>
</feature>
<sequence length="675" mass="78492">MNKVYNIKEYIASFQLQILLELVESISKLENLNDKTPSQIQCIEKKLTFIKHKCPILPTTTIIRSNINNNNTTNNNNNNNNNGGGNNVEQQQQQQHHSKGFKQVIIHKENEDHDLITDFDDYNKKHSLLSLTEEGQESALALAYFLTRCKSSSSSLQYCEQILPLLIGIVNHLPHCKWNQKTKITGEYFSYHLISLLRDISYSHVEYSQQITNSLINICLNECYLIMKSYESKFIFDSDNTARVLYGVFKGLSEGLPSQMSNEQYKIKMIKEMINCIEKICKIENSEYISLSVKTLREFIEESNEKSEHLIEYITKCISNILIYDFNKRGILNTSSAVFAISNNIYLNPDDSIKNNRRVTLLGNIATEIDHNPITDSILPVLSGQLTKKRSMGKLDNLSLRALSHLIDLGGEIQIMKESNEKKKDMLKHIAVLLPAVATLIKSINNNNNNNNNNNINNLNLNNNNNLNNNLNLFRMMWFYIIIFKFNNPNEFNDETFESCQIIGMNGPILLNSNIHTFMEINKEIEVILDSKNILQEEKTYFTQQLESYINHGKDILVNPSILRQLTIEEVIFLISMYNLELFRALNTTLQSLLRRIFEQWLLIYIKSQPQQSQLQSQLQYQQSQYQQSRDEMNHILAQETIYLFKMCIHRLDIVRQMAHQFIIMIIKSFPSMYW</sequence>
<organism evidence="3">
    <name type="scientific">Naegleria gruberi</name>
    <name type="common">Amoeba</name>
    <dbReference type="NCBI Taxonomy" id="5762"/>
    <lineage>
        <taxon>Eukaryota</taxon>
        <taxon>Discoba</taxon>
        <taxon>Heterolobosea</taxon>
        <taxon>Tetramitia</taxon>
        <taxon>Eutetramitia</taxon>
        <taxon>Vahlkampfiidae</taxon>
        <taxon>Naegleria</taxon>
    </lineage>
</organism>
<dbReference type="SUPFAM" id="SSF48371">
    <property type="entry name" value="ARM repeat"/>
    <property type="match status" value="1"/>
</dbReference>
<feature type="non-terminal residue" evidence="2">
    <location>
        <position position="675"/>
    </location>
</feature>
<protein>
    <submittedName>
        <fullName evidence="2">Predicted protein</fullName>
    </submittedName>
</protein>
<evidence type="ECO:0000256" key="1">
    <source>
        <dbReference type="SAM" id="MobiDB-lite"/>
    </source>
</evidence>
<proteinExistence type="predicted"/>
<dbReference type="InParanoid" id="D2VKA8"/>
<name>D2VKA8_NAEGR</name>
<dbReference type="GO" id="GO:0000987">
    <property type="term" value="F:cis-regulatory region sequence-specific DNA binding"/>
    <property type="evidence" value="ECO:0007669"/>
    <property type="project" value="TreeGrafter"/>
</dbReference>
<dbReference type="VEuPathDB" id="AmoebaDB:NAEGRDRAFT_69328"/>
<dbReference type="InterPro" id="IPR016024">
    <property type="entry name" value="ARM-type_fold"/>
</dbReference>
<dbReference type="EMBL" id="GG738878">
    <property type="protein sequence ID" value="EFC42654.1"/>
    <property type="molecule type" value="Genomic_DNA"/>
</dbReference>
<dbReference type="Proteomes" id="UP000006671">
    <property type="component" value="Unassembled WGS sequence"/>
</dbReference>
<dbReference type="STRING" id="5762.D2VKA8"/>
<dbReference type="GO" id="GO:0005634">
    <property type="term" value="C:nucleus"/>
    <property type="evidence" value="ECO:0007669"/>
    <property type="project" value="TreeGrafter"/>
</dbReference>
<dbReference type="PANTHER" id="PTHR14596">
    <property type="entry name" value="ZINC FINGER PROTEIN"/>
    <property type="match status" value="1"/>
</dbReference>
<dbReference type="GO" id="GO:0000981">
    <property type="term" value="F:DNA-binding transcription factor activity, RNA polymerase II-specific"/>
    <property type="evidence" value="ECO:0007669"/>
    <property type="project" value="TreeGrafter"/>
</dbReference>
<dbReference type="GO" id="GO:0042594">
    <property type="term" value="P:response to starvation"/>
    <property type="evidence" value="ECO:0007669"/>
    <property type="project" value="TreeGrafter"/>
</dbReference>
<evidence type="ECO:0000313" key="2">
    <source>
        <dbReference type="EMBL" id="EFC42654.1"/>
    </source>
</evidence>
<dbReference type="PANTHER" id="PTHR14596:SF72">
    <property type="entry name" value="ZINC FINGER PROTEIN MSN2-RELATED"/>
    <property type="match status" value="1"/>
</dbReference>
<accession>D2VKA8</accession>
<gene>
    <name evidence="2" type="ORF">NAEGRDRAFT_69328</name>
</gene>
<keyword evidence="3" id="KW-1185">Reference proteome</keyword>